<dbReference type="GO" id="GO:0005737">
    <property type="term" value="C:cytoplasm"/>
    <property type="evidence" value="ECO:0007669"/>
    <property type="project" value="UniProtKB-SubCell"/>
</dbReference>
<evidence type="ECO:0000313" key="13">
    <source>
        <dbReference type="EMBL" id="PHO17820.1"/>
    </source>
</evidence>
<dbReference type="NCBIfam" id="TIGR00876">
    <property type="entry name" value="tal_mycobact"/>
    <property type="match status" value="1"/>
</dbReference>
<keyword evidence="7 11" id="KW-0808">Transferase</keyword>
<comment type="similarity">
    <text evidence="4 11">Belongs to the transaldolase family. Type 2 subfamily.</text>
</comment>
<sequence>MSLKENINFSLWCDFIERDFLENRFQEIIDEKIIQGATSNPAIFASSITSSLAYKQQIDMLKANSSKTIYEELAIKDIKRAAELLKPLYDEDNNDGFVSIEVDPTLCDDSKGTIEEGLRLNSLINYDNVMIKVPATKDGYVAMKELTSQGINVNATLIFSVDQAIKCAKALNEGIEESNKDVKAVISVFVSRFDRMCDDLLLSKGLKKAKLGIMNATKCYHEINKFENENIRTLFASTGVKGDDLLPSYYVDNLLYPNSVNTAPLSTIEDWVNDGQKEPSEIPSLDDCDEYFAILSKNGVNIEEISEKLLNDGLEAFKVSFSDLLNKLAK</sequence>
<dbReference type="InterPro" id="IPR001585">
    <property type="entry name" value="TAL/FSA"/>
</dbReference>
<dbReference type="Proteomes" id="UP000262712">
    <property type="component" value="Chromosome"/>
</dbReference>
<evidence type="ECO:0000256" key="7">
    <source>
        <dbReference type="ARBA" id="ARBA00022679"/>
    </source>
</evidence>
<gene>
    <name evidence="11 12" type="primary">tal</name>
    <name evidence="12" type="ORF">AMOL_2475</name>
    <name evidence="13" type="ORF">CPU12_08660</name>
</gene>
<dbReference type="Pfam" id="PF00923">
    <property type="entry name" value="TAL_FSA"/>
    <property type="match status" value="1"/>
</dbReference>
<dbReference type="PANTHER" id="PTHR10683">
    <property type="entry name" value="TRANSALDOLASE"/>
    <property type="match status" value="1"/>
</dbReference>
<dbReference type="GO" id="GO:0004801">
    <property type="term" value="F:transaldolase activity"/>
    <property type="evidence" value="ECO:0007669"/>
    <property type="project" value="UniProtKB-UniRule"/>
</dbReference>
<dbReference type="GO" id="GO:0006098">
    <property type="term" value="P:pentose-phosphate shunt"/>
    <property type="evidence" value="ECO:0007669"/>
    <property type="project" value="UniProtKB-UniRule"/>
</dbReference>
<evidence type="ECO:0000256" key="8">
    <source>
        <dbReference type="ARBA" id="ARBA00023126"/>
    </source>
</evidence>
<organism evidence="13 14">
    <name type="scientific">Malaciobacter molluscorum LMG 25693</name>
    <dbReference type="NCBI Taxonomy" id="870501"/>
    <lineage>
        <taxon>Bacteria</taxon>
        <taxon>Pseudomonadati</taxon>
        <taxon>Campylobacterota</taxon>
        <taxon>Epsilonproteobacteria</taxon>
        <taxon>Campylobacterales</taxon>
        <taxon>Arcobacteraceae</taxon>
        <taxon>Malaciobacter</taxon>
    </lineage>
</organism>
<dbReference type="Gene3D" id="3.20.20.70">
    <property type="entry name" value="Aldolase class I"/>
    <property type="match status" value="1"/>
</dbReference>
<dbReference type="AlphaFoldDB" id="A0A2G1DHB2"/>
<evidence type="ECO:0000256" key="11">
    <source>
        <dbReference type="HAMAP-Rule" id="MF_00493"/>
    </source>
</evidence>
<evidence type="ECO:0000256" key="5">
    <source>
        <dbReference type="ARBA" id="ARBA00013151"/>
    </source>
</evidence>
<keyword evidence="14" id="KW-1185">Reference proteome</keyword>
<evidence type="ECO:0000256" key="2">
    <source>
        <dbReference type="ARBA" id="ARBA00004496"/>
    </source>
</evidence>
<dbReference type="InterPro" id="IPR013785">
    <property type="entry name" value="Aldolase_TIM"/>
</dbReference>
<reference evidence="12 15" key="2">
    <citation type="submission" date="2018-08" db="EMBL/GenBank/DDBJ databases">
        <title>Complete genome of the Arcobacter molluscorum type strain LMG 25693.</title>
        <authorList>
            <person name="Miller W.G."/>
            <person name="Yee E."/>
            <person name="Bono J.L."/>
        </authorList>
    </citation>
    <scope>NUCLEOTIDE SEQUENCE [LARGE SCALE GENOMIC DNA]</scope>
    <source>
        <strain evidence="12 15">CECT 7696</strain>
    </source>
</reference>
<dbReference type="HAMAP" id="MF_00493">
    <property type="entry name" value="Transaldolase_2"/>
    <property type="match status" value="1"/>
</dbReference>
<dbReference type="EMBL" id="CP032098">
    <property type="protein sequence ID" value="AXX93417.1"/>
    <property type="molecule type" value="Genomic_DNA"/>
</dbReference>
<evidence type="ECO:0000313" key="14">
    <source>
        <dbReference type="Proteomes" id="UP000221222"/>
    </source>
</evidence>
<evidence type="ECO:0000256" key="9">
    <source>
        <dbReference type="ARBA" id="ARBA00023270"/>
    </source>
</evidence>
<proteinExistence type="inferred from homology"/>
<dbReference type="SUPFAM" id="SSF51569">
    <property type="entry name" value="Aldolase"/>
    <property type="match status" value="1"/>
</dbReference>
<dbReference type="InterPro" id="IPR004732">
    <property type="entry name" value="Transaldolase_2"/>
</dbReference>
<keyword evidence="8 11" id="KW-0570">Pentose shunt</keyword>
<dbReference type="RefSeq" id="WP_099342712.1">
    <property type="nucleotide sequence ID" value="NZ_CP032098.1"/>
</dbReference>
<comment type="catalytic activity">
    <reaction evidence="10 11">
        <text>D-sedoheptulose 7-phosphate + D-glyceraldehyde 3-phosphate = D-erythrose 4-phosphate + beta-D-fructose 6-phosphate</text>
        <dbReference type="Rhea" id="RHEA:17053"/>
        <dbReference type="ChEBI" id="CHEBI:16897"/>
        <dbReference type="ChEBI" id="CHEBI:57483"/>
        <dbReference type="ChEBI" id="CHEBI:57634"/>
        <dbReference type="ChEBI" id="CHEBI:59776"/>
        <dbReference type="EC" id="2.2.1.2"/>
    </reaction>
</comment>
<evidence type="ECO:0000313" key="15">
    <source>
        <dbReference type="Proteomes" id="UP000262712"/>
    </source>
</evidence>
<evidence type="ECO:0000256" key="3">
    <source>
        <dbReference type="ARBA" id="ARBA00004857"/>
    </source>
</evidence>
<dbReference type="UniPathway" id="UPA00115">
    <property type="reaction ID" value="UER00414"/>
</dbReference>
<keyword evidence="9 11" id="KW-0704">Schiff base</keyword>
<name>A0A2G1DHB2_9BACT</name>
<evidence type="ECO:0000313" key="12">
    <source>
        <dbReference type="EMBL" id="AXX93417.1"/>
    </source>
</evidence>
<protein>
    <recommendedName>
        <fullName evidence="5 11">Transaldolase</fullName>
        <ecNumber evidence="5 11">2.2.1.2</ecNumber>
    </recommendedName>
</protein>
<dbReference type="EC" id="2.2.1.2" evidence="5 11"/>
<dbReference type="NCBIfam" id="NF003026">
    <property type="entry name" value="PRK03903.1"/>
    <property type="match status" value="1"/>
</dbReference>
<dbReference type="PIRSF" id="PIRSF036915">
    <property type="entry name" value="Trnald_Bac_Plnt"/>
    <property type="match status" value="1"/>
</dbReference>
<comment type="subcellular location">
    <subcellularLocation>
        <location evidence="2 11">Cytoplasm</location>
    </subcellularLocation>
</comment>
<comment type="function">
    <text evidence="1 11">Transaldolase is important for the balance of metabolites in the pentose-phosphate pathway.</text>
</comment>
<dbReference type="KEGG" id="amol:AMOL_2475"/>
<comment type="pathway">
    <text evidence="3 11">Carbohydrate degradation; pentose phosphate pathway; D-glyceraldehyde 3-phosphate and beta-D-fructose 6-phosphate from D-ribose 5-phosphate and D-xylulose 5-phosphate (non-oxidative stage): step 2/3.</text>
</comment>
<dbReference type="Proteomes" id="UP000221222">
    <property type="component" value="Unassembled WGS sequence"/>
</dbReference>
<feature type="active site" description="Schiff-base intermediate with substrate" evidence="11">
    <location>
        <position position="132"/>
    </location>
</feature>
<dbReference type="GO" id="GO:0005975">
    <property type="term" value="P:carbohydrate metabolic process"/>
    <property type="evidence" value="ECO:0007669"/>
    <property type="project" value="InterPro"/>
</dbReference>
<dbReference type="PROSITE" id="PS01054">
    <property type="entry name" value="TRANSALDOLASE_1"/>
    <property type="match status" value="1"/>
</dbReference>
<evidence type="ECO:0000256" key="1">
    <source>
        <dbReference type="ARBA" id="ARBA00003518"/>
    </source>
</evidence>
<dbReference type="InterPro" id="IPR018225">
    <property type="entry name" value="Transaldolase_AS"/>
</dbReference>
<dbReference type="PANTHER" id="PTHR10683:SF31">
    <property type="entry name" value="TRANSALDOLASE"/>
    <property type="match status" value="1"/>
</dbReference>
<evidence type="ECO:0000256" key="6">
    <source>
        <dbReference type="ARBA" id="ARBA00022490"/>
    </source>
</evidence>
<dbReference type="EMBL" id="NXFY01000012">
    <property type="protein sequence ID" value="PHO17820.1"/>
    <property type="molecule type" value="Genomic_DNA"/>
</dbReference>
<keyword evidence="6 11" id="KW-0963">Cytoplasm</keyword>
<evidence type="ECO:0000256" key="4">
    <source>
        <dbReference type="ARBA" id="ARBA00008426"/>
    </source>
</evidence>
<reference evidence="13 14" key="1">
    <citation type="submission" date="2017-09" db="EMBL/GenBank/DDBJ databases">
        <title>Arcobacter canalis sp. nov., a new species isolated from a water canal contaminated with urban sewage.</title>
        <authorList>
            <person name="Perez-Cataluna A."/>
            <person name="Salas-Masso N."/>
            <person name="Figueras M.J."/>
        </authorList>
    </citation>
    <scope>NUCLEOTIDE SEQUENCE [LARGE SCALE GENOMIC DNA]</scope>
    <source>
        <strain evidence="13 14">F98-3</strain>
    </source>
</reference>
<evidence type="ECO:0000256" key="10">
    <source>
        <dbReference type="ARBA" id="ARBA00048810"/>
    </source>
</evidence>
<accession>A0A2G1DHB2</accession>